<comment type="caution">
    <text evidence="1">The sequence shown here is derived from an EMBL/GenBank/DDBJ whole genome shotgun (WGS) entry which is preliminary data.</text>
</comment>
<dbReference type="EMBL" id="JBHUIT010000014">
    <property type="protein sequence ID" value="MFD2256782.1"/>
    <property type="molecule type" value="Genomic_DNA"/>
</dbReference>
<sequence>MEFRTLAEIGAHMTFLLRRRDDVEDPRYRGGQLSWLLGENGWMTPVWTHLTFYSSMKDIVRFTNKISTQLPKTQWPHREPNQFRFEMTALIEELEPDLLDEVIDYCNLARRQPKAGFDRHPPRFPKGSDHGGYGWTERAWELQNKRTRG</sequence>
<protein>
    <submittedName>
        <fullName evidence="1">Uncharacterized protein</fullName>
    </submittedName>
</protein>
<dbReference type="Proteomes" id="UP001597375">
    <property type="component" value="Unassembled WGS sequence"/>
</dbReference>
<keyword evidence="2" id="KW-1185">Reference proteome</keyword>
<evidence type="ECO:0000313" key="1">
    <source>
        <dbReference type="EMBL" id="MFD2256782.1"/>
    </source>
</evidence>
<evidence type="ECO:0000313" key="2">
    <source>
        <dbReference type="Proteomes" id="UP001597375"/>
    </source>
</evidence>
<reference evidence="2" key="1">
    <citation type="journal article" date="2019" name="Int. J. Syst. Evol. Microbiol.">
        <title>The Global Catalogue of Microorganisms (GCM) 10K type strain sequencing project: providing services to taxonomists for standard genome sequencing and annotation.</title>
        <authorList>
            <consortium name="The Broad Institute Genomics Platform"/>
            <consortium name="The Broad Institute Genome Sequencing Center for Infectious Disease"/>
            <person name="Wu L."/>
            <person name="Ma J."/>
        </authorList>
    </citation>
    <scope>NUCLEOTIDE SEQUENCE [LARGE SCALE GENOMIC DNA]</scope>
    <source>
        <strain evidence="2">CGMCC 4.7106</strain>
    </source>
</reference>
<gene>
    <name evidence="1" type="ORF">ACFSSA_08855</name>
</gene>
<organism evidence="1 2">
    <name type="scientific">Luteolibacter algae</name>
    <dbReference type="NCBI Taxonomy" id="454151"/>
    <lineage>
        <taxon>Bacteria</taxon>
        <taxon>Pseudomonadati</taxon>
        <taxon>Verrucomicrobiota</taxon>
        <taxon>Verrucomicrobiia</taxon>
        <taxon>Verrucomicrobiales</taxon>
        <taxon>Verrucomicrobiaceae</taxon>
        <taxon>Luteolibacter</taxon>
    </lineage>
</organism>
<accession>A0ABW5D7B7</accession>
<proteinExistence type="predicted"/>
<name>A0ABW5D7B7_9BACT</name>